<dbReference type="AlphaFoldDB" id="A0A6C0KGI4"/>
<protein>
    <submittedName>
        <fullName evidence="1">Uncharacterized protein</fullName>
    </submittedName>
</protein>
<name>A0A6C0KGI4_9ZZZZ</name>
<sequence>MDQALHLRHEESTAARRRWIVRALGPTSLPTDIVRTIALMAEPARMWEQVLPGQTISLRYMGGSTPGTRRELCVEGFVMLRNAGMGLVAEHRGIRKSYALGLVHTDDQTTQVEPGREMALFRDRSFLLR</sequence>
<proteinExistence type="predicted"/>
<accession>A0A6C0KGI4</accession>
<reference evidence="1" key="1">
    <citation type="journal article" date="2020" name="Nature">
        <title>Giant virus diversity and host interactions through global metagenomics.</title>
        <authorList>
            <person name="Schulz F."/>
            <person name="Roux S."/>
            <person name="Paez-Espino D."/>
            <person name="Jungbluth S."/>
            <person name="Walsh D.A."/>
            <person name="Denef V.J."/>
            <person name="McMahon K.D."/>
            <person name="Konstantinidis K.T."/>
            <person name="Eloe-Fadrosh E.A."/>
            <person name="Kyrpides N.C."/>
            <person name="Woyke T."/>
        </authorList>
    </citation>
    <scope>NUCLEOTIDE SEQUENCE</scope>
    <source>
        <strain evidence="1">GVMAG-S-1103017-68</strain>
    </source>
</reference>
<dbReference type="EMBL" id="MN740856">
    <property type="protein sequence ID" value="QHU15384.1"/>
    <property type="molecule type" value="Genomic_DNA"/>
</dbReference>
<organism evidence="1">
    <name type="scientific">viral metagenome</name>
    <dbReference type="NCBI Taxonomy" id="1070528"/>
    <lineage>
        <taxon>unclassified sequences</taxon>
        <taxon>metagenomes</taxon>
        <taxon>organismal metagenomes</taxon>
    </lineage>
</organism>
<evidence type="ECO:0000313" key="1">
    <source>
        <dbReference type="EMBL" id="QHU15384.1"/>
    </source>
</evidence>